<organism evidence="3">
    <name type="scientific">Salmonella enterica</name>
    <name type="common">Salmonella choleraesuis</name>
    <dbReference type="NCBI Taxonomy" id="28901"/>
    <lineage>
        <taxon>Bacteria</taxon>
        <taxon>Pseudomonadati</taxon>
        <taxon>Pseudomonadota</taxon>
        <taxon>Gammaproteobacteria</taxon>
        <taxon>Enterobacterales</taxon>
        <taxon>Enterobacteriaceae</taxon>
        <taxon>Salmonella</taxon>
    </lineage>
</organism>
<evidence type="ECO:0000256" key="1">
    <source>
        <dbReference type="SAM" id="MobiDB-lite"/>
    </source>
</evidence>
<feature type="transmembrane region" description="Helical" evidence="2">
    <location>
        <begin position="97"/>
        <end position="114"/>
    </location>
</feature>
<feature type="compositionally biased region" description="Basic and acidic residues" evidence="1">
    <location>
        <begin position="251"/>
        <end position="261"/>
    </location>
</feature>
<keyword evidence="2" id="KW-0472">Membrane</keyword>
<proteinExistence type="predicted"/>
<dbReference type="RefSeq" id="WP_021556032.1">
    <property type="nucleotide sequence ID" value="NZ_JANAFV010000011.1"/>
</dbReference>
<name>A0A5Y2QDL0_SALER</name>
<evidence type="ECO:0000313" key="3">
    <source>
        <dbReference type="EMBL" id="ECF4712772.1"/>
    </source>
</evidence>
<feature type="region of interest" description="Disordered" evidence="1">
    <location>
        <begin position="251"/>
        <end position="280"/>
    </location>
</feature>
<dbReference type="EMBL" id="AAILHG010000064">
    <property type="protein sequence ID" value="ECF4712772.1"/>
    <property type="molecule type" value="Genomic_DNA"/>
</dbReference>
<dbReference type="AlphaFoldDB" id="A0A5Y2QDL0"/>
<feature type="transmembrane region" description="Helical" evidence="2">
    <location>
        <begin position="35"/>
        <end position="57"/>
    </location>
</feature>
<evidence type="ECO:0000256" key="2">
    <source>
        <dbReference type="SAM" id="Phobius"/>
    </source>
</evidence>
<feature type="transmembrane region" description="Helical" evidence="2">
    <location>
        <begin position="6"/>
        <end position="23"/>
    </location>
</feature>
<protein>
    <submittedName>
        <fullName evidence="3">Uncharacterized protein</fullName>
    </submittedName>
</protein>
<sequence length="280" mass="31503">MATLLLAVILVSGFIYVNLSLSTRYRYKRSNGWDAYFFVAAWGIVFFLLGGFFTFILNVSGGFRWLANALNLTPDSFNGMLSSSKDKLQRINEIKQIAWVMISIVLAAISGFGNKLRTSRGDRRWDALAKAVGNNAFESLLMEASARQFPIIATLSSRKIYVGLVTCPALENGLSEHLELLPMLSGYRDKDDLTISITTNYHQHYLDSGVISGMSRLNIEDFRVLIPKDEVETISFFDTETYNKFKENEARDRKNCRKIDSKSASSRSKRAADAESNDRA</sequence>
<gene>
    <name evidence="3" type="ORF">FK359_21585</name>
</gene>
<comment type="caution">
    <text evidence="3">The sequence shown here is derived from an EMBL/GenBank/DDBJ whole genome shotgun (WGS) entry which is preliminary data.</text>
</comment>
<keyword evidence="2" id="KW-1133">Transmembrane helix</keyword>
<accession>A0A5Y2QDL0</accession>
<keyword evidence="2" id="KW-0812">Transmembrane</keyword>
<feature type="compositionally biased region" description="Basic and acidic residues" evidence="1">
    <location>
        <begin position="270"/>
        <end position="280"/>
    </location>
</feature>
<reference evidence="3" key="1">
    <citation type="submission" date="2019-06" db="EMBL/GenBank/DDBJ databases">
        <authorList>
            <consortium name="NARMS: The National Antimicrobial Resistance Monitoring System"/>
        </authorList>
    </citation>
    <scope>NUCLEOTIDE SEQUENCE</scope>
    <source>
        <strain evidence="3">FSIS11922028</strain>
    </source>
</reference>